<dbReference type="GO" id="GO:0005524">
    <property type="term" value="F:ATP binding"/>
    <property type="evidence" value="ECO:0007669"/>
    <property type="project" value="UniProtKB-UniRule"/>
</dbReference>
<dbReference type="PANTHER" id="PTHR24347">
    <property type="entry name" value="SERINE/THREONINE-PROTEIN KINASE"/>
    <property type="match status" value="1"/>
</dbReference>
<dbReference type="PROSITE" id="PS50011">
    <property type="entry name" value="PROTEIN_KINASE_DOM"/>
    <property type="match status" value="1"/>
</dbReference>
<evidence type="ECO:0000256" key="7">
    <source>
        <dbReference type="SAM" id="MobiDB-lite"/>
    </source>
</evidence>
<feature type="non-terminal residue" evidence="9">
    <location>
        <position position="1"/>
    </location>
</feature>
<dbReference type="InterPro" id="IPR000719">
    <property type="entry name" value="Prot_kinase_dom"/>
</dbReference>
<keyword evidence="3 6" id="KW-0547">Nucleotide-binding</keyword>
<feature type="compositionally biased region" description="Low complexity" evidence="7">
    <location>
        <begin position="326"/>
        <end position="341"/>
    </location>
</feature>
<sequence length="402" mass="44843">MKGLERRTALNRQAANNVGGVGMGDPTPPHTVTELQAMDIYMYNIYTFVKKLGQGSFGVVYETVHNETGKKWAIKKVNREKAGSSAVWLLEREVGILKRVHHEHIIHLEEVFETPKRMYLVTELCDGGELKEILQRKKYFTENETRHIISSLAAAIVYLHKKAPEVINAHDYSQQCDVWSIGVIMYMLLCGSPPFMASSEEKLFEQIKKGDLNFADPIWNAISDAARNVIRCLLKVDPAHRITASELLDNPWITGDTSTSVRHSNVLEMMKQFRNDPDDGECGHLNDSLNGISLNQSEDDNLHAKYESEDRASPLDTVDTETDSGSSKPSTPTKQPPMTSKAPSFLHSKRTALQEKADSPNSGSSARQSSSSVKDVRKSPIPLSNSPKFSKVTANCKTRKNT</sequence>
<evidence type="ECO:0000256" key="4">
    <source>
        <dbReference type="ARBA" id="ARBA00022777"/>
    </source>
</evidence>
<evidence type="ECO:0000259" key="8">
    <source>
        <dbReference type="PROSITE" id="PS50011"/>
    </source>
</evidence>
<dbReference type="GO" id="GO:0004674">
    <property type="term" value="F:protein serine/threonine kinase activity"/>
    <property type="evidence" value="ECO:0007669"/>
    <property type="project" value="UniProtKB-KW"/>
</dbReference>
<protein>
    <submittedName>
        <fullName evidence="9">STK33 kinase</fullName>
    </submittedName>
</protein>
<evidence type="ECO:0000313" key="10">
    <source>
        <dbReference type="Proteomes" id="UP000886611"/>
    </source>
</evidence>
<name>A0A8X7X531_POLSE</name>
<comment type="caution">
    <text evidence="9">The sequence shown here is derived from an EMBL/GenBank/DDBJ whole genome shotgun (WGS) entry which is preliminary data.</text>
</comment>
<dbReference type="InterPro" id="IPR011009">
    <property type="entry name" value="Kinase-like_dom_sf"/>
</dbReference>
<keyword evidence="10" id="KW-1185">Reference proteome</keyword>
<evidence type="ECO:0000256" key="6">
    <source>
        <dbReference type="PROSITE-ProRule" id="PRU10141"/>
    </source>
</evidence>
<dbReference type="InterPro" id="IPR017441">
    <property type="entry name" value="Protein_kinase_ATP_BS"/>
</dbReference>
<dbReference type="EMBL" id="JAATIS010004040">
    <property type="protein sequence ID" value="KAG2462170.1"/>
    <property type="molecule type" value="Genomic_DNA"/>
</dbReference>
<keyword evidence="5 6" id="KW-0067">ATP-binding</keyword>
<feature type="region of interest" description="Disordered" evidence="7">
    <location>
        <begin position="307"/>
        <end position="402"/>
    </location>
</feature>
<dbReference type="Pfam" id="PF00069">
    <property type="entry name" value="Pkinase"/>
    <property type="match status" value="2"/>
</dbReference>
<organism evidence="9 10">
    <name type="scientific">Polypterus senegalus</name>
    <name type="common">Senegal bichir</name>
    <dbReference type="NCBI Taxonomy" id="55291"/>
    <lineage>
        <taxon>Eukaryota</taxon>
        <taxon>Metazoa</taxon>
        <taxon>Chordata</taxon>
        <taxon>Craniata</taxon>
        <taxon>Vertebrata</taxon>
        <taxon>Euteleostomi</taxon>
        <taxon>Actinopterygii</taxon>
        <taxon>Polypteriformes</taxon>
        <taxon>Polypteridae</taxon>
        <taxon>Polypterus</taxon>
    </lineage>
</organism>
<evidence type="ECO:0000256" key="1">
    <source>
        <dbReference type="ARBA" id="ARBA00022527"/>
    </source>
</evidence>
<feature type="compositionally biased region" description="Basic and acidic residues" evidence="7">
    <location>
        <begin position="274"/>
        <end position="284"/>
    </location>
</feature>
<gene>
    <name evidence="9" type="primary">Stk33</name>
    <name evidence="9" type="ORF">GTO96_0000311</name>
</gene>
<dbReference type="Gene3D" id="1.10.510.10">
    <property type="entry name" value="Transferase(Phosphotransferase) domain 1"/>
    <property type="match status" value="2"/>
</dbReference>
<feature type="non-terminal residue" evidence="9">
    <location>
        <position position="402"/>
    </location>
</feature>
<evidence type="ECO:0000256" key="2">
    <source>
        <dbReference type="ARBA" id="ARBA00022679"/>
    </source>
</evidence>
<feature type="domain" description="Protein kinase" evidence="8">
    <location>
        <begin position="46"/>
        <end position="253"/>
    </location>
</feature>
<evidence type="ECO:0000313" key="9">
    <source>
        <dbReference type="EMBL" id="KAG2462170.1"/>
    </source>
</evidence>
<dbReference type="AlphaFoldDB" id="A0A8X7X531"/>
<keyword evidence="4 9" id="KW-0418">Kinase</keyword>
<evidence type="ECO:0000256" key="3">
    <source>
        <dbReference type="ARBA" id="ARBA00022741"/>
    </source>
</evidence>
<feature type="compositionally biased region" description="Low complexity" evidence="7">
    <location>
        <begin position="359"/>
        <end position="372"/>
    </location>
</feature>
<dbReference type="Proteomes" id="UP000886611">
    <property type="component" value="Unassembled WGS sequence"/>
</dbReference>
<keyword evidence="1" id="KW-0723">Serine/threonine-protein kinase</keyword>
<proteinExistence type="predicted"/>
<dbReference type="SUPFAM" id="SSF56112">
    <property type="entry name" value="Protein kinase-like (PK-like)"/>
    <property type="match status" value="1"/>
</dbReference>
<accession>A0A8X7X531</accession>
<evidence type="ECO:0000256" key="5">
    <source>
        <dbReference type="ARBA" id="ARBA00022840"/>
    </source>
</evidence>
<feature type="compositionally biased region" description="Polar residues" evidence="7">
    <location>
        <begin position="382"/>
        <end position="396"/>
    </location>
</feature>
<feature type="binding site" evidence="6">
    <location>
        <position position="76"/>
    </location>
    <ligand>
        <name>ATP</name>
        <dbReference type="ChEBI" id="CHEBI:30616"/>
    </ligand>
</feature>
<keyword evidence="2" id="KW-0808">Transferase</keyword>
<dbReference type="FunFam" id="3.30.200.20:FF:000315">
    <property type="entry name" value="Calcium-dependent protein kinase 3"/>
    <property type="match status" value="1"/>
</dbReference>
<reference evidence="9 10" key="1">
    <citation type="journal article" date="2021" name="Cell">
        <title>Tracing the genetic footprints of vertebrate landing in non-teleost ray-finned fishes.</title>
        <authorList>
            <person name="Bi X."/>
            <person name="Wang K."/>
            <person name="Yang L."/>
            <person name="Pan H."/>
            <person name="Jiang H."/>
            <person name="Wei Q."/>
            <person name="Fang M."/>
            <person name="Yu H."/>
            <person name="Zhu C."/>
            <person name="Cai Y."/>
            <person name="He Y."/>
            <person name="Gan X."/>
            <person name="Zeng H."/>
            <person name="Yu D."/>
            <person name="Zhu Y."/>
            <person name="Jiang H."/>
            <person name="Qiu Q."/>
            <person name="Yang H."/>
            <person name="Zhang Y.E."/>
            <person name="Wang W."/>
            <person name="Zhu M."/>
            <person name="He S."/>
            <person name="Zhang G."/>
        </authorList>
    </citation>
    <scope>NUCLEOTIDE SEQUENCE [LARGE SCALE GENOMIC DNA]</scope>
    <source>
        <strain evidence="9">Bchr_013</strain>
    </source>
</reference>
<feature type="region of interest" description="Disordered" evidence="7">
    <location>
        <begin position="274"/>
        <end position="295"/>
    </location>
</feature>
<dbReference type="PROSITE" id="PS00107">
    <property type="entry name" value="PROTEIN_KINASE_ATP"/>
    <property type="match status" value="1"/>
</dbReference>